<comment type="caution">
    <text evidence="1">The sequence shown here is derived from an EMBL/GenBank/DDBJ whole genome shotgun (WGS) entry which is preliminary data.</text>
</comment>
<dbReference type="Proteomes" id="UP000821865">
    <property type="component" value="Chromosome 7"/>
</dbReference>
<evidence type="ECO:0000313" key="2">
    <source>
        <dbReference type="Proteomes" id="UP000821865"/>
    </source>
</evidence>
<sequence>MPGGPTKFRSVNRYEWKRTRSKKIPKAIPSQSAQDAWQLAAEIVLPPNINASTALPDHASPEAGSTLVRIDTPVVTEQEVNEIRVCEQATLDKIASMPTTERKIRRFEDPTANSATASVAEPAAPYIIVELAAVNNLIGVLSWNTCGGSAKLVQSDQDYGLATKLTVVCEICGEVASGWSSPRIVGLKTCNPFEPPDKGGIRSIKCPYRKTLIQRLLLNFQLKRPTNVDMFMALEMVAAAWVVSCPAVTANCFKHVGFTATQQASCTDLAPPEEDLPKGTLDDSADGAVPPSLTNTWGELCAVATGVPDGLSVNEFVRVDGNVVHEEMTDEAIISNVCEADYADGRQKPSQEKTTNPRDVFVSL</sequence>
<accession>A0ACB8CEE1</accession>
<name>A0ACB8CEE1_DERSI</name>
<reference evidence="1" key="1">
    <citation type="submission" date="2020-05" db="EMBL/GenBank/DDBJ databases">
        <title>Large-scale comparative analyses of tick genomes elucidate their genetic diversity and vector capacities.</title>
        <authorList>
            <person name="Jia N."/>
            <person name="Wang J."/>
            <person name="Shi W."/>
            <person name="Du L."/>
            <person name="Sun Y."/>
            <person name="Zhan W."/>
            <person name="Jiang J."/>
            <person name="Wang Q."/>
            <person name="Zhang B."/>
            <person name="Ji P."/>
            <person name="Sakyi L.B."/>
            <person name="Cui X."/>
            <person name="Yuan T."/>
            <person name="Jiang B."/>
            <person name="Yang W."/>
            <person name="Lam T.T.-Y."/>
            <person name="Chang Q."/>
            <person name="Ding S."/>
            <person name="Wang X."/>
            <person name="Zhu J."/>
            <person name="Ruan X."/>
            <person name="Zhao L."/>
            <person name="Wei J."/>
            <person name="Que T."/>
            <person name="Du C."/>
            <person name="Cheng J."/>
            <person name="Dai P."/>
            <person name="Han X."/>
            <person name="Huang E."/>
            <person name="Gao Y."/>
            <person name="Liu J."/>
            <person name="Shao H."/>
            <person name="Ye R."/>
            <person name="Li L."/>
            <person name="Wei W."/>
            <person name="Wang X."/>
            <person name="Wang C."/>
            <person name="Yang T."/>
            <person name="Huo Q."/>
            <person name="Li W."/>
            <person name="Guo W."/>
            <person name="Chen H."/>
            <person name="Zhou L."/>
            <person name="Ni X."/>
            <person name="Tian J."/>
            <person name="Zhou Y."/>
            <person name="Sheng Y."/>
            <person name="Liu T."/>
            <person name="Pan Y."/>
            <person name="Xia L."/>
            <person name="Li J."/>
            <person name="Zhao F."/>
            <person name="Cao W."/>
        </authorList>
    </citation>
    <scope>NUCLEOTIDE SEQUENCE</scope>
    <source>
        <strain evidence="1">Dsil-2018</strain>
    </source>
</reference>
<evidence type="ECO:0000313" key="1">
    <source>
        <dbReference type="EMBL" id="KAH7941057.1"/>
    </source>
</evidence>
<keyword evidence="2" id="KW-1185">Reference proteome</keyword>
<proteinExistence type="predicted"/>
<gene>
    <name evidence="1" type="ORF">HPB49_009698</name>
</gene>
<protein>
    <submittedName>
        <fullName evidence="1">Uncharacterized protein</fullName>
    </submittedName>
</protein>
<dbReference type="EMBL" id="CM023476">
    <property type="protein sequence ID" value="KAH7941057.1"/>
    <property type="molecule type" value="Genomic_DNA"/>
</dbReference>
<organism evidence="1 2">
    <name type="scientific">Dermacentor silvarum</name>
    <name type="common">Tick</name>
    <dbReference type="NCBI Taxonomy" id="543639"/>
    <lineage>
        <taxon>Eukaryota</taxon>
        <taxon>Metazoa</taxon>
        <taxon>Ecdysozoa</taxon>
        <taxon>Arthropoda</taxon>
        <taxon>Chelicerata</taxon>
        <taxon>Arachnida</taxon>
        <taxon>Acari</taxon>
        <taxon>Parasitiformes</taxon>
        <taxon>Ixodida</taxon>
        <taxon>Ixodoidea</taxon>
        <taxon>Ixodidae</taxon>
        <taxon>Rhipicephalinae</taxon>
        <taxon>Dermacentor</taxon>
    </lineage>
</organism>